<keyword evidence="8" id="KW-0411">Iron-sulfur</keyword>
<dbReference type="GO" id="GO:0050660">
    <property type="term" value="F:flavin adenine dinucleotide binding"/>
    <property type="evidence" value="ECO:0007669"/>
    <property type="project" value="TreeGrafter"/>
</dbReference>
<evidence type="ECO:0000313" key="13">
    <source>
        <dbReference type="EMBL" id="MBB1487590.1"/>
    </source>
</evidence>
<keyword evidence="10" id="KW-1133">Transmembrane helix</keyword>
<dbReference type="Gene3D" id="2.40.30.10">
    <property type="entry name" value="Translation factors"/>
    <property type="match status" value="1"/>
</dbReference>
<dbReference type="Gene3D" id="3.40.50.80">
    <property type="entry name" value="Nucleotide-binding domain of ferredoxin-NADP reductase (FNR) module"/>
    <property type="match status" value="1"/>
</dbReference>
<dbReference type="RefSeq" id="WP_182809365.1">
    <property type="nucleotide sequence ID" value="NZ_JACJFM010000016.1"/>
</dbReference>
<dbReference type="Proteomes" id="UP000565262">
    <property type="component" value="Unassembled WGS sequence"/>
</dbReference>
<dbReference type="AlphaFoldDB" id="A0A839ISE7"/>
<keyword evidence="10" id="KW-0472">Membrane</keyword>
<evidence type="ECO:0000256" key="8">
    <source>
        <dbReference type="ARBA" id="ARBA00023014"/>
    </source>
</evidence>
<dbReference type="InterPro" id="IPR008333">
    <property type="entry name" value="Cbr1-like_FAD-bd_dom"/>
</dbReference>
<evidence type="ECO:0000256" key="4">
    <source>
        <dbReference type="ARBA" id="ARBA00022723"/>
    </source>
</evidence>
<protein>
    <submittedName>
        <fullName evidence="13">2Fe-2S iron-sulfur cluster binding domain-containing protein</fullName>
    </submittedName>
</protein>
<dbReference type="InterPro" id="IPR050415">
    <property type="entry name" value="MRET"/>
</dbReference>
<evidence type="ECO:0000256" key="6">
    <source>
        <dbReference type="ARBA" id="ARBA00023002"/>
    </source>
</evidence>
<dbReference type="InterPro" id="IPR012675">
    <property type="entry name" value="Beta-grasp_dom_sf"/>
</dbReference>
<evidence type="ECO:0000313" key="14">
    <source>
        <dbReference type="Proteomes" id="UP000565262"/>
    </source>
</evidence>
<reference evidence="13 14" key="1">
    <citation type="submission" date="2020-08" db="EMBL/GenBank/DDBJ databases">
        <title>Oceanospirillum sp. nov. isolated from marine sediment.</title>
        <authorList>
            <person name="Ji X."/>
        </authorList>
    </citation>
    <scope>NUCLEOTIDE SEQUENCE [LARGE SCALE GENOMIC DNA]</scope>
    <source>
        <strain evidence="13 14">D5</strain>
    </source>
</reference>
<dbReference type="PANTHER" id="PTHR47354:SF8">
    <property type="entry name" value="1,2-PHENYLACETYL-COA EPOXIDASE, SUBUNIT E"/>
    <property type="match status" value="1"/>
</dbReference>
<sequence>MVQFIEFLGITALVIALIQGGLVCISVWRKHKAEALLLHTRTTSLQKTADLTFQKARQEIDRQQHIWQDWRKFEIERIVQEASDIKSFYLKPHDRKDIPSFNPGQFLTFKLDIPSGKTVVRCYSLSEAPEIKGFYRVTIKHLQGGSDNPSGVASSYFHDHLSEGDILSIKPPSGHFYLQRDNQRPVVLIGGGIGVTPVLSMLNSICTSEPQRETWFFYGVRNSQEQIDIEPLRQKARQHEHLHVVICHSAPLADEMKGRDFDIAGRISVELLKQCLPSNNYQFYICGPGTMMSALTQQLTDWQVPENDILSEAFGPSSVNKQGAVSKDMVTTNTDKDVSAGQDGAVEEKQFCVNFVKSGVSAQWSASQGSLLELAEAFGLTPDAGCRAGNCGTCAVAIKEGETDYIAPAGSEPEQGSCLLCVSKPKNNIVLDL</sequence>
<dbReference type="Pfam" id="PF00175">
    <property type="entry name" value="NAD_binding_1"/>
    <property type="match status" value="1"/>
</dbReference>
<dbReference type="InterPro" id="IPR001041">
    <property type="entry name" value="2Fe-2S_ferredoxin-type"/>
</dbReference>
<dbReference type="EMBL" id="JACJFM010000016">
    <property type="protein sequence ID" value="MBB1487590.1"/>
    <property type="molecule type" value="Genomic_DNA"/>
</dbReference>
<dbReference type="InterPro" id="IPR039261">
    <property type="entry name" value="FNR_nucleotide-bd"/>
</dbReference>
<evidence type="ECO:0000256" key="10">
    <source>
        <dbReference type="SAM" id="Phobius"/>
    </source>
</evidence>
<dbReference type="GO" id="GO:0051537">
    <property type="term" value="F:2 iron, 2 sulfur cluster binding"/>
    <property type="evidence" value="ECO:0007669"/>
    <property type="project" value="UniProtKB-KW"/>
</dbReference>
<keyword evidence="4" id="KW-0479">Metal-binding</keyword>
<keyword evidence="6" id="KW-0560">Oxidoreductase</keyword>
<keyword evidence="14" id="KW-1185">Reference proteome</keyword>
<keyword evidence="3" id="KW-0001">2Fe-2S</keyword>
<comment type="caution">
    <text evidence="13">The sequence shown here is derived from an EMBL/GenBank/DDBJ whole genome shotgun (WGS) entry which is preliminary data.</text>
</comment>
<name>A0A839ISE7_9GAMM</name>
<accession>A0A839ISE7</accession>
<dbReference type="CDD" id="cd00207">
    <property type="entry name" value="fer2"/>
    <property type="match status" value="1"/>
</dbReference>
<dbReference type="SUPFAM" id="SSF63380">
    <property type="entry name" value="Riboflavin synthase domain-like"/>
    <property type="match status" value="1"/>
</dbReference>
<dbReference type="SUPFAM" id="SSF54292">
    <property type="entry name" value="2Fe-2S ferredoxin-like"/>
    <property type="match status" value="1"/>
</dbReference>
<dbReference type="PROSITE" id="PS00197">
    <property type="entry name" value="2FE2S_FER_1"/>
    <property type="match status" value="1"/>
</dbReference>
<evidence type="ECO:0000256" key="1">
    <source>
        <dbReference type="ARBA" id="ARBA00001974"/>
    </source>
</evidence>
<dbReference type="InterPro" id="IPR001709">
    <property type="entry name" value="Flavoprot_Pyr_Nucl_cyt_Rdtase"/>
</dbReference>
<evidence type="ECO:0000256" key="9">
    <source>
        <dbReference type="ARBA" id="ARBA00034078"/>
    </source>
</evidence>
<comment type="cofactor">
    <cofactor evidence="1">
        <name>FAD</name>
        <dbReference type="ChEBI" id="CHEBI:57692"/>
    </cofactor>
</comment>
<evidence type="ECO:0000256" key="7">
    <source>
        <dbReference type="ARBA" id="ARBA00023004"/>
    </source>
</evidence>
<keyword evidence="5" id="KW-0274">FAD</keyword>
<dbReference type="GO" id="GO:0016491">
    <property type="term" value="F:oxidoreductase activity"/>
    <property type="evidence" value="ECO:0007669"/>
    <property type="project" value="UniProtKB-KW"/>
</dbReference>
<feature type="domain" description="2Fe-2S ferredoxin-type" evidence="11">
    <location>
        <begin position="351"/>
        <end position="433"/>
    </location>
</feature>
<dbReference type="Pfam" id="PF00970">
    <property type="entry name" value="FAD_binding_6"/>
    <property type="match status" value="1"/>
</dbReference>
<evidence type="ECO:0000256" key="5">
    <source>
        <dbReference type="ARBA" id="ARBA00022827"/>
    </source>
</evidence>
<organism evidence="13 14">
    <name type="scientific">Oceanospirillum sediminis</name>
    <dbReference type="NCBI Taxonomy" id="2760088"/>
    <lineage>
        <taxon>Bacteria</taxon>
        <taxon>Pseudomonadati</taxon>
        <taxon>Pseudomonadota</taxon>
        <taxon>Gammaproteobacteria</taxon>
        <taxon>Oceanospirillales</taxon>
        <taxon>Oceanospirillaceae</taxon>
        <taxon>Oceanospirillum</taxon>
    </lineage>
</organism>
<comment type="cofactor">
    <cofactor evidence="9">
        <name>[2Fe-2S] cluster</name>
        <dbReference type="ChEBI" id="CHEBI:190135"/>
    </cofactor>
</comment>
<dbReference type="InterPro" id="IPR001433">
    <property type="entry name" value="OxRdtase_FAD/NAD-bd"/>
</dbReference>
<feature type="transmembrane region" description="Helical" evidence="10">
    <location>
        <begin position="7"/>
        <end position="28"/>
    </location>
</feature>
<dbReference type="InterPro" id="IPR017938">
    <property type="entry name" value="Riboflavin_synthase-like_b-brl"/>
</dbReference>
<keyword evidence="10" id="KW-0812">Transmembrane</keyword>
<evidence type="ECO:0000259" key="11">
    <source>
        <dbReference type="PROSITE" id="PS51085"/>
    </source>
</evidence>
<dbReference type="Gene3D" id="3.10.20.30">
    <property type="match status" value="1"/>
</dbReference>
<dbReference type="InterPro" id="IPR006058">
    <property type="entry name" value="2Fe2S_fd_BS"/>
</dbReference>
<evidence type="ECO:0000259" key="12">
    <source>
        <dbReference type="PROSITE" id="PS51384"/>
    </source>
</evidence>
<dbReference type="InterPro" id="IPR036010">
    <property type="entry name" value="2Fe-2S_ferredoxin-like_sf"/>
</dbReference>
<dbReference type="SUPFAM" id="SSF52343">
    <property type="entry name" value="Ferredoxin reductase-like, C-terminal NADP-linked domain"/>
    <property type="match status" value="1"/>
</dbReference>
<dbReference type="CDD" id="cd06184">
    <property type="entry name" value="flavohem_like_fad_nad_binding"/>
    <property type="match status" value="1"/>
</dbReference>
<dbReference type="PRINTS" id="PR00371">
    <property type="entry name" value="FPNCR"/>
</dbReference>
<evidence type="ECO:0000256" key="3">
    <source>
        <dbReference type="ARBA" id="ARBA00022714"/>
    </source>
</evidence>
<dbReference type="InterPro" id="IPR017927">
    <property type="entry name" value="FAD-bd_FR_type"/>
</dbReference>
<evidence type="ECO:0000256" key="2">
    <source>
        <dbReference type="ARBA" id="ARBA00022630"/>
    </source>
</evidence>
<dbReference type="PRINTS" id="PR00406">
    <property type="entry name" value="CYTB5RDTASE"/>
</dbReference>
<keyword evidence="2" id="KW-0285">Flavoprotein</keyword>
<gene>
    <name evidence="13" type="ORF">H4O21_13315</name>
</gene>
<dbReference type="Pfam" id="PF00111">
    <property type="entry name" value="Fer2"/>
    <property type="match status" value="1"/>
</dbReference>
<feature type="domain" description="FAD-binding FR-type" evidence="12">
    <location>
        <begin position="68"/>
        <end position="179"/>
    </location>
</feature>
<dbReference type="GO" id="GO:0046872">
    <property type="term" value="F:metal ion binding"/>
    <property type="evidence" value="ECO:0007669"/>
    <property type="project" value="UniProtKB-KW"/>
</dbReference>
<dbReference type="PROSITE" id="PS51085">
    <property type="entry name" value="2FE2S_FER_2"/>
    <property type="match status" value="1"/>
</dbReference>
<keyword evidence="7" id="KW-0408">Iron</keyword>
<dbReference type="PROSITE" id="PS51384">
    <property type="entry name" value="FAD_FR"/>
    <property type="match status" value="1"/>
</dbReference>
<dbReference type="PANTHER" id="PTHR47354">
    <property type="entry name" value="NADH OXIDOREDUCTASE HCR"/>
    <property type="match status" value="1"/>
</dbReference>
<proteinExistence type="predicted"/>